<evidence type="ECO:0000256" key="1">
    <source>
        <dbReference type="ARBA" id="ARBA00012771"/>
    </source>
</evidence>
<evidence type="ECO:0000313" key="8">
    <source>
        <dbReference type="Proteomes" id="UP000199183"/>
    </source>
</evidence>
<dbReference type="STRING" id="640635.SAMN04489806_0934"/>
<dbReference type="Proteomes" id="UP000199183">
    <property type="component" value="Unassembled WGS sequence"/>
</dbReference>
<keyword evidence="8" id="KW-1185">Reference proteome</keyword>
<dbReference type="InterPro" id="IPR022446">
    <property type="entry name" value="MeTrfrase_put"/>
</dbReference>
<dbReference type="InterPro" id="IPR050320">
    <property type="entry name" value="N5-glutamine_MTase"/>
</dbReference>
<dbReference type="InterPro" id="IPR007848">
    <property type="entry name" value="Small_mtfrase_dom"/>
</dbReference>
<evidence type="ECO:0000256" key="4">
    <source>
        <dbReference type="ARBA" id="ARBA00022691"/>
    </source>
</evidence>
<proteinExistence type="predicted"/>
<dbReference type="AlphaFoldDB" id="A0A1H4JYX0"/>
<dbReference type="Gene3D" id="3.40.50.150">
    <property type="entry name" value="Vaccinia Virus protein VP39"/>
    <property type="match status" value="1"/>
</dbReference>
<organism evidence="7 8">
    <name type="scientific">Paramicrobacterium humi</name>
    <dbReference type="NCBI Taxonomy" id="640635"/>
    <lineage>
        <taxon>Bacteria</taxon>
        <taxon>Bacillati</taxon>
        <taxon>Actinomycetota</taxon>
        <taxon>Actinomycetes</taxon>
        <taxon>Micrococcales</taxon>
        <taxon>Microbacteriaceae</taxon>
        <taxon>Paramicrobacterium</taxon>
    </lineage>
</organism>
<sequence length="258" mass="26709">MTAKDAAQLASRLRAAGCVFAEDEAALFLDAAAAGDEELGTMVARRIAGEAPEHIVGWAEFCGLRVRVAPGVFIPRRRTGALVEQAARLCSPGSVVVDVCCGSGAIARVLAERHPDIESYAADLDPVAVACARENLAGHGAVFEGDLFDALPARLRGRVDVLVANVPYVPSAELRLMPAEAREHEPAITHDGGSDGLAVFRRLVAAAPGWLAPGGSILSEINESQADAALAALQGAELSASTVVDDELESTVVIGVRG</sequence>
<name>A0A1H4JYX0_9MICO</name>
<gene>
    <name evidence="7" type="ORF">SAMN04489806_0934</name>
</gene>
<dbReference type="GO" id="GO:0102559">
    <property type="term" value="F:peptide chain release factor N(5)-glutamine methyltransferase activity"/>
    <property type="evidence" value="ECO:0007669"/>
    <property type="project" value="UniProtKB-EC"/>
</dbReference>
<dbReference type="GO" id="GO:0032259">
    <property type="term" value="P:methylation"/>
    <property type="evidence" value="ECO:0007669"/>
    <property type="project" value="UniProtKB-KW"/>
</dbReference>
<comment type="catalytic activity">
    <reaction evidence="5">
        <text>L-glutaminyl-[peptide chain release factor] + S-adenosyl-L-methionine = N(5)-methyl-L-glutaminyl-[peptide chain release factor] + S-adenosyl-L-homocysteine + H(+)</text>
        <dbReference type="Rhea" id="RHEA:42896"/>
        <dbReference type="Rhea" id="RHEA-COMP:10271"/>
        <dbReference type="Rhea" id="RHEA-COMP:10272"/>
        <dbReference type="ChEBI" id="CHEBI:15378"/>
        <dbReference type="ChEBI" id="CHEBI:30011"/>
        <dbReference type="ChEBI" id="CHEBI:57856"/>
        <dbReference type="ChEBI" id="CHEBI:59789"/>
        <dbReference type="ChEBI" id="CHEBI:61891"/>
        <dbReference type="EC" id="2.1.1.297"/>
    </reaction>
</comment>
<evidence type="ECO:0000256" key="5">
    <source>
        <dbReference type="ARBA" id="ARBA00048391"/>
    </source>
</evidence>
<dbReference type="PANTHER" id="PTHR18895:SF74">
    <property type="entry name" value="MTRF1L RELEASE FACTOR GLUTAMINE METHYLTRANSFERASE"/>
    <property type="match status" value="1"/>
</dbReference>
<dbReference type="OrthoDB" id="9800643at2"/>
<evidence type="ECO:0000256" key="3">
    <source>
        <dbReference type="ARBA" id="ARBA00022679"/>
    </source>
</evidence>
<evidence type="ECO:0000256" key="2">
    <source>
        <dbReference type="ARBA" id="ARBA00022603"/>
    </source>
</evidence>
<dbReference type="NCBIfam" id="TIGR00536">
    <property type="entry name" value="hemK_fam"/>
    <property type="match status" value="1"/>
</dbReference>
<dbReference type="InterPro" id="IPR004556">
    <property type="entry name" value="HemK-like"/>
</dbReference>
<dbReference type="Pfam" id="PF05175">
    <property type="entry name" value="MTS"/>
    <property type="match status" value="1"/>
</dbReference>
<dbReference type="RefSeq" id="WP_091180549.1">
    <property type="nucleotide sequence ID" value="NZ_FNRY01000001.1"/>
</dbReference>
<dbReference type="PANTHER" id="PTHR18895">
    <property type="entry name" value="HEMK METHYLTRANSFERASE"/>
    <property type="match status" value="1"/>
</dbReference>
<protein>
    <recommendedName>
        <fullName evidence="1">peptide chain release factor N(5)-glutamine methyltransferase</fullName>
        <ecNumber evidence="1">2.1.1.297</ecNumber>
    </recommendedName>
</protein>
<dbReference type="SUPFAM" id="SSF53335">
    <property type="entry name" value="S-adenosyl-L-methionine-dependent methyltransferases"/>
    <property type="match status" value="1"/>
</dbReference>
<keyword evidence="2 7" id="KW-0489">Methyltransferase</keyword>
<dbReference type="EMBL" id="FNRY01000001">
    <property type="protein sequence ID" value="SEB51484.1"/>
    <property type="molecule type" value="Genomic_DNA"/>
</dbReference>
<reference evidence="7 8" key="1">
    <citation type="submission" date="2016-10" db="EMBL/GenBank/DDBJ databases">
        <authorList>
            <person name="de Groot N.N."/>
        </authorList>
    </citation>
    <scope>NUCLEOTIDE SEQUENCE [LARGE SCALE GENOMIC DNA]</scope>
    <source>
        <strain evidence="7 8">DSM 21799</strain>
    </source>
</reference>
<dbReference type="EC" id="2.1.1.297" evidence="1"/>
<dbReference type="CDD" id="cd02440">
    <property type="entry name" value="AdoMet_MTases"/>
    <property type="match status" value="1"/>
</dbReference>
<keyword evidence="4" id="KW-0949">S-adenosyl-L-methionine</keyword>
<feature type="domain" description="Methyltransferase small" evidence="6">
    <location>
        <begin position="89"/>
        <end position="170"/>
    </location>
</feature>
<evidence type="ECO:0000259" key="6">
    <source>
        <dbReference type="Pfam" id="PF05175"/>
    </source>
</evidence>
<evidence type="ECO:0000313" key="7">
    <source>
        <dbReference type="EMBL" id="SEB51484.1"/>
    </source>
</evidence>
<accession>A0A1H4JYX0</accession>
<dbReference type="InterPro" id="IPR029063">
    <property type="entry name" value="SAM-dependent_MTases_sf"/>
</dbReference>
<keyword evidence="3 7" id="KW-0808">Transferase</keyword>
<dbReference type="NCBIfam" id="TIGR03704">
    <property type="entry name" value="PrmC_rel_meth"/>
    <property type="match status" value="1"/>
</dbReference>